<reference evidence="2 3" key="1">
    <citation type="journal article" date="2018" name="Front. Plant Sci.">
        <title>Red Clover (Trifolium pratense) and Zigzag Clover (T. medium) - A Picture of Genomic Similarities and Differences.</title>
        <authorList>
            <person name="Dluhosova J."/>
            <person name="Istvanek J."/>
            <person name="Nedelnik J."/>
            <person name="Repkova J."/>
        </authorList>
    </citation>
    <scope>NUCLEOTIDE SEQUENCE [LARGE SCALE GENOMIC DNA]</scope>
    <source>
        <strain evidence="3">cv. 10/8</strain>
        <tissue evidence="2">Leaf</tissue>
    </source>
</reference>
<dbReference type="EMBL" id="LXQA010710524">
    <property type="protein sequence ID" value="MCI67163.1"/>
    <property type="molecule type" value="Genomic_DNA"/>
</dbReference>
<feature type="non-terminal residue" evidence="2">
    <location>
        <position position="41"/>
    </location>
</feature>
<organism evidence="2 3">
    <name type="scientific">Trifolium medium</name>
    <dbReference type="NCBI Taxonomy" id="97028"/>
    <lineage>
        <taxon>Eukaryota</taxon>
        <taxon>Viridiplantae</taxon>
        <taxon>Streptophyta</taxon>
        <taxon>Embryophyta</taxon>
        <taxon>Tracheophyta</taxon>
        <taxon>Spermatophyta</taxon>
        <taxon>Magnoliopsida</taxon>
        <taxon>eudicotyledons</taxon>
        <taxon>Gunneridae</taxon>
        <taxon>Pentapetalae</taxon>
        <taxon>rosids</taxon>
        <taxon>fabids</taxon>
        <taxon>Fabales</taxon>
        <taxon>Fabaceae</taxon>
        <taxon>Papilionoideae</taxon>
        <taxon>50 kb inversion clade</taxon>
        <taxon>NPAAA clade</taxon>
        <taxon>Hologalegina</taxon>
        <taxon>IRL clade</taxon>
        <taxon>Trifolieae</taxon>
        <taxon>Trifolium</taxon>
    </lineage>
</organism>
<name>A0A392U140_9FABA</name>
<accession>A0A392U140</accession>
<dbReference type="Proteomes" id="UP000265520">
    <property type="component" value="Unassembled WGS sequence"/>
</dbReference>
<feature type="compositionally biased region" description="Basic and acidic residues" evidence="1">
    <location>
        <begin position="22"/>
        <end position="32"/>
    </location>
</feature>
<feature type="region of interest" description="Disordered" evidence="1">
    <location>
        <begin position="21"/>
        <end position="41"/>
    </location>
</feature>
<protein>
    <submittedName>
        <fullName evidence="2">Uncharacterized protein</fullName>
    </submittedName>
</protein>
<proteinExistence type="predicted"/>
<evidence type="ECO:0000313" key="2">
    <source>
        <dbReference type="EMBL" id="MCI67163.1"/>
    </source>
</evidence>
<keyword evidence="3" id="KW-1185">Reference proteome</keyword>
<evidence type="ECO:0000256" key="1">
    <source>
        <dbReference type="SAM" id="MobiDB-lite"/>
    </source>
</evidence>
<sequence length="41" mass="4487">MHHGPYNLFPGPAATAIYLEDDPARRDEKVKSDTPPTSPPP</sequence>
<dbReference type="AlphaFoldDB" id="A0A392U140"/>
<comment type="caution">
    <text evidence="2">The sequence shown here is derived from an EMBL/GenBank/DDBJ whole genome shotgun (WGS) entry which is preliminary data.</text>
</comment>
<evidence type="ECO:0000313" key="3">
    <source>
        <dbReference type="Proteomes" id="UP000265520"/>
    </source>
</evidence>